<protein>
    <recommendedName>
        <fullName evidence="1">[2Fe-2S]-binding domain-containing protein</fullName>
    </recommendedName>
</protein>
<evidence type="ECO:0000313" key="2">
    <source>
        <dbReference type="EMBL" id="MBI3015862.1"/>
    </source>
</evidence>
<dbReference type="SUPFAM" id="SSF47741">
    <property type="entry name" value="CO dehydrogenase ISP C-domain like"/>
    <property type="match status" value="1"/>
</dbReference>
<proteinExistence type="predicted"/>
<name>A0A932M1I0_UNCTE</name>
<evidence type="ECO:0000259" key="1">
    <source>
        <dbReference type="Pfam" id="PF01799"/>
    </source>
</evidence>
<dbReference type="InterPro" id="IPR036884">
    <property type="entry name" value="2Fe-2S-bd_dom_sf"/>
</dbReference>
<dbReference type="InterPro" id="IPR002888">
    <property type="entry name" value="2Fe-2S-bd"/>
</dbReference>
<feature type="domain" description="[2Fe-2S]-binding" evidence="1">
    <location>
        <begin position="3"/>
        <end position="34"/>
    </location>
</feature>
<organism evidence="2 3">
    <name type="scientific">Tectimicrobiota bacterium</name>
    <dbReference type="NCBI Taxonomy" id="2528274"/>
    <lineage>
        <taxon>Bacteria</taxon>
        <taxon>Pseudomonadati</taxon>
        <taxon>Nitrospinota/Tectimicrobiota group</taxon>
        <taxon>Candidatus Tectimicrobiota</taxon>
    </lineage>
</organism>
<dbReference type="Pfam" id="PF01799">
    <property type="entry name" value="Fer2_2"/>
    <property type="match status" value="1"/>
</dbReference>
<gene>
    <name evidence="2" type="ORF">HYY65_12590</name>
</gene>
<dbReference type="GO" id="GO:0046872">
    <property type="term" value="F:metal ion binding"/>
    <property type="evidence" value="ECO:0007669"/>
    <property type="project" value="InterPro"/>
</dbReference>
<accession>A0A932M1I0</accession>
<dbReference type="GO" id="GO:0016491">
    <property type="term" value="F:oxidoreductase activity"/>
    <property type="evidence" value="ECO:0007669"/>
    <property type="project" value="InterPro"/>
</dbReference>
<dbReference type="AlphaFoldDB" id="A0A932M1I0"/>
<sequence length="51" mass="5523">MDEEPEPSEEQIRQALAGNLCRCTGYQAIIDAAQLASKRLLPSPKTTPPAL</sequence>
<comment type="caution">
    <text evidence="2">The sequence shown here is derived from an EMBL/GenBank/DDBJ whole genome shotgun (WGS) entry which is preliminary data.</text>
</comment>
<reference evidence="2" key="1">
    <citation type="submission" date="2020-07" db="EMBL/GenBank/DDBJ databases">
        <title>Huge and variable diversity of episymbiotic CPR bacteria and DPANN archaea in groundwater ecosystems.</title>
        <authorList>
            <person name="He C.Y."/>
            <person name="Keren R."/>
            <person name="Whittaker M."/>
            <person name="Farag I.F."/>
            <person name="Doudna J."/>
            <person name="Cate J.H.D."/>
            <person name="Banfield J.F."/>
        </authorList>
    </citation>
    <scope>NUCLEOTIDE SEQUENCE</scope>
    <source>
        <strain evidence="2">NC_groundwater_717_Ag_S-0.2um_59_8</strain>
    </source>
</reference>
<evidence type="ECO:0000313" key="3">
    <source>
        <dbReference type="Proteomes" id="UP000741360"/>
    </source>
</evidence>
<dbReference type="Proteomes" id="UP000741360">
    <property type="component" value="Unassembled WGS sequence"/>
</dbReference>
<dbReference type="Gene3D" id="1.10.150.120">
    <property type="entry name" value="[2Fe-2S]-binding domain"/>
    <property type="match status" value="1"/>
</dbReference>
<dbReference type="EMBL" id="JACPSX010000242">
    <property type="protein sequence ID" value="MBI3015862.1"/>
    <property type="molecule type" value="Genomic_DNA"/>
</dbReference>